<comment type="caution">
    <text evidence="2">The sequence shown here is derived from an EMBL/GenBank/DDBJ whole genome shotgun (WGS) entry which is preliminary data.</text>
</comment>
<protein>
    <submittedName>
        <fullName evidence="2">Uncharacterized protein</fullName>
    </submittedName>
</protein>
<organism evidence="2 3">
    <name type="scientific">Drechmeria coniospora</name>
    <name type="common">Nematophagous fungus</name>
    <name type="synonym">Meria coniospora</name>
    <dbReference type="NCBI Taxonomy" id="98403"/>
    <lineage>
        <taxon>Eukaryota</taxon>
        <taxon>Fungi</taxon>
        <taxon>Dikarya</taxon>
        <taxon>Ascomycota</taxon>
        <taxon>Pezizomycotina</taxon>
        <taxon>Sordariomycetes</taxon>
        <taxon>Hypocreomycetidae</taxon>
        <taxon>Hypocreales</taxon>
        <taxon>Ophiocordycipitaceae</taxon>
        <taxon>Drechmeria</taxon>
    </lineage>
</organism>
<keyword evidence="3" id="KW-1185">Reference proteome</keyword>
<dbReference type="AlphaFoldDB" id="A0A151GT95"/>
<dbReference type="RefSeq" id="XP_040659635.1">
    <property type="nucleotide sequence ID" value="XM_040798752.1"/>
</dbReference>
<dbReference type="GeneID" id="63714063"/>
<reference evidence="2 3" key="1">
    <citation type="journal article" date="2016" name="Sci. Rep.">
        <title>Insights into Adaptations to a Near-Obligate Nematode Endoparasitic Lifestyle from the Finished Genome of Drechmeria coniospora.</title>
        <authorList>
            <person name="Zhang L."/>
            <person name="Zhou Z."/>
            <person name="Guo Q."/>
            <person name="Fokkens L."/>
            <person name="Miskei M."/>
            <person name="Pocsi I."/>
            <person name="Zhang W."/>
            <person name="Chen M."/>
            <person name="Wang L."/>
            <person name="Sun Y."/>
            <person name="Donzelli B.G."/>
            <person name="Gibson D.M."/>
            <person name="Nelson D.R."/>
            <person name="Luo J.G."/>
            <person name="Rep M."/>
            <person name="Liu H."/>
            <person name="Yang S."/>
            <person name="Wang J."/>
            <person name="Krasnoff S.B."/>
            <person name="Xu Y."/>
            <person name="Molnar I."/>
            <person name="Lin M."/>
        </authorList>
    </citation>
    <scope>NUCLEOTIDE SEQUENCE [LARGE SCALE GENOMIC DNA]</scope>
    <source>
        <strain evidence="2 3">ARSEF 6962</strain>
    </source>
</reference>
<sequence length="252" mass="27978">MALRSTDHRGLGKNAWAAVVGPAASWDRQLRGTGSFVGPAASWDRQLRGTRAPARVVATSRHDAHAQQVARRRRRSAWRPQDGWWHGIMASRGRTYHQPPPRSTAELGSSWCRHRLHIIAAKAARARVPVPEAYTMLLAAGVWTLAGNARRPHGISHGHRAKTCMPQILVHRTRRTYRMHAADETQQPETGHRRHTRPSVRVTNGAPIRPDTPFQTGRERPVRPPADASRGFVAVAAARGGRRPQSRTSNEG</sequence>
<evidence type="ECO:0000313" key="3">
    <source>
        <dbReference type="Proteomes" id="UP000076580"/>
    </source>
</evidence>
<dbReference type="EMBL" id="LAYC01000001">
    <property type="protein sequence ID" value="KYK60283.1"/>
    <property type="molecule type" value="Genomic_DNA"/>
</dbReference>
<evidence type="ECO:0000313" key="2">
    <source>
        <dbReference type="EMBL" id="KYK60283.1"/>
    </source>
</evidence>
<proteinExistence type="predicted"/>
<name>A0A151GT95_DRECN</name>
<accession>A0A151GT95</accession>
<feature type="region of interest" description="Disordered" evidence="1">
    <location>
        <begin position="182"/>
        <end position="252"/>
    </location>
</feature>
<gene>
    <name evidence="2" type="ORF">DCS_01420</name>
</gene>
<evidence type="ECO:0000256" key="1">
    <source>
        <dbReference type="SAM" id="MobiDB-lite"/>
    </source>
</evidence>
<dbReference type="Proteomes" id="UP000076580">
    <property type="component" value="Chromosome 01"/>
</dbReference>
<feature type="compositionally biased region" description="Low complexity" evidence="1">
    <location>
        <begin position="230"/>
        <end position="239"/>
    </location>
</feature>
<dbReference type="InParanoid" id="A0A151GT95"/>